<keyword evidence="5" id="KW-0418">Kinase</keyword>
<dbReference type="SUPFAM" id="SSF52540">
    <property type="entry name" value="P-loop containing nucleoside triphosphate hydrolases"/>
    <property type="match status" value="1"/>
</dbReference>
<keyword evidence="4" id="KW-0547">Nucleotide-binding</keyword>
<evidence type="ECO:0000259" key="11">
    <source>
        <dbReference type="Pfam" id="PF13614"/>
    </source>
</evidence>
<dbReference type="NCBIfam" id="TIGR01007">
    <property type="entry name" value="eps_fam"/>
    <property type="match status" value="1"/>
</dbReference>
<evidence type="ECO:0000256" key="9">
    <source>
        <dbReference type="SAM" id="Coils"/>
    </source>
</evidence>
<evidence type="ECO:0000256" key="5">
    <source>
        <dbReference type="ARBA" id="ARBA00022777"/>
    </source>
</evidence>
<dbReference type="Pfam" id="PF13807">
    <property type="entry name" value="GNVR"/>
    <property type="match status" value="1"/>
</dbReference>
<dbReference type="InterPro" id="IPR005702">
    <property type="entry name" value="Wzc-like_C"/>
</dbReference>
<feature type="coiled-coil region" evidence="9">
    <location>
        <begin position="172"/>
        <end position="236"/>
    </location>
</feature>
<evidence type="ECO:0000256" key="4">
    <source>
        <dbReference type="ARBA" id="ARBA00022741"/>
    </source>
</evidence>
<reference evidence="13 14" key="1">
    <citation type="submission" date="2018-02" db="EMBL/GenBank/DDBJ databases">
        <authorList>
            <person name="Cohen D.B."/>
            <person name="Kent A.D."/>
        </authorList>
    </citation>
    <scope>NUCLEOTIDE SEQUENCE [LARGE SCALE GENOMIC DNA]</scope>
    <source>
        <strain evidence="13 14">ULC007</strain>
    </source>
</reference>
<keyword evidence="9" id="KW-0175">Coiled coil</keyword>
<dbReference type="Pfam" id="PF13614">
    <property type="entry name" value="AAA_31"/>
    <property type="match status" value="1"/>
</dbReference>
<dbReference type="Gene3D" id="3.40.50.300">
    <property type="entry name" value="P-loop containing nucleotide triphosphate hydrolases"/>
    <property type="match status" value="1"/>
</dbReference>
<dbReference type="CDD" id="cd05387">
    <property type="entry name" value="BY-kinase"/>
    <property type="match status" value="1"/>
</dbReference>
<dbReference type="STRING" id="1920490.GCA_001895925_02878"/>
<keyword evidence="3" id="KW-0808">Transferase</keyword>
<dbReference type="InterPro" id="IPR050445">
    <property type="entry name" value="Bact_polysacc_biosynth/exp"/>
</dbReference>
<evidence type="ECO:0000256" key="10">
    <source>
        <dbReference type="SAM" id="MobiDB-lite"/>
    </source>
</evidence>
<dbReference type="InterPro" id="IPR032807">
    <property type="entry name" value="GNVR"/>
</dbReference>
<dbReference type="GO" id="GO:0005524">
    <property type="term" value="F:ATP binding"/>
    <property type="evidence" value="ECO:0007669"/>
    <property type="project" value="UniProtKB-KW"/>
</dbReference>
<dbReference type="OrthoDB" id="580971at2"/>
<comment type="caution">
    <text evidence="13">The sequence shown here is derived from an EMBL/GenBank/DDBJ whole genome shotgun (WGS) entry which is preliminary data.</text>
</comment>
<dbReference type="Proteomes" id="UP000238634">
    <property type="component" value="Unassembled WGS sequence"/>
</dbReference>
<evidence type="ECO:0000313" key="13">
    <source>
        <dbReference type="EMBL" id="PSB15600.1"/>
    </source>
</evidence>
<evidence type="ECO:0000256" key="8">
    <source>
        <dbReference type="ARBA" id="ARBA00051245"/>
    </source>
</evidence>
<gene>
    <name evidence="13" type="ORF">C7B65_24010</name>
</gene>
<evidence type="ECO:0000256" key="2">
    <source>
        <dbReference type="ARBA" id="ARBA00011903"/>
    </source>
</evidence>
<proteinExistence type="inferred from homology"/>
<evidence type="ECO:0000313" key="14">
    <source>
        <dbReference type="Proteomes" id="UP000238634"/>
    </source>
</evidence>
<comment type="similarity">
    <text evidence="1">Belongs to the CpsD/CapB family.</text>
</comment>
<organism evidence="13 14">
    <name type="scientific">Phormidesmis priestleyi ULC007</name>
    <dbReference type="NCBI Taxonomy" id="1920490"/>
    <lineage>
        <taxon>Bacteria</taxon>
        <taxon>Bacillati</taxon>
        <taxon>Cyanobacteriota</taxon>
        <taxon>Cyanophyceae</taxon>
        <taxon>Leptolyngbyales</taxon>
        <taxon>Leptolyngbyaceae</taxon>
        <taxon>Phormidesmis</taxon>
    </lineage>
</organism>
<evidence type="ECO:0000256" key="3">
    <source>
        <dbReference type="ARBA" id="ARBA00022679"/>
    </source>
</evidence>
<dbReference type="GO" id="GO:0005886">
    <property type="term" value="C:plasma membrane"/>
    <property type="evidence" value="ECO:0007669"/>
    <property type="project" value="TreeGrafter"/>
</dbReference>
<dbReference type="PANTHER" id="PTHR32309">
    <property type="entry name" value="TYROSINE-PROTEIN KINASE"/>
    <property type="match status" value="1"/>
</dbReference>
<dbReference type="InterPro" id="IPR025669">
    <property type="entry name" value="AAA_dom"/>
</dbReference>
<feature type="compositionally biased region" description="Polar residues" evidence="10">
    <location>
        <begin position="697"/>
        <end position="706"/>
    </location>
</feature>
<feature type="region of interest" description="Disordered" evidence="10">
    <location>
        <begin position="695"/>
        <end position="723"/>
    </location>
</feature>
<feature type="domain" description="Tyrosine-protein kinase G-rich" evidence="12">
    <location>
        <begin position="373"/>
        <end position="449"/>
    </location>
</feature>
<dbReference type="GO" id="GO:0004715">
    <property type="term" value="F:non-membrane spanning protein tyrosine kinase activity"/>
    <property type="evidence" value="ECO:0007669"/>
    <property type="project" value="UniProtKB-EC"/>
</dbReference>
<dbReference type="EC" id="2.7.10.2" evidence="2"/>
<protein>
    <recommendedName>
        <fullName evidence="2">non-specific protein-tyrosine kinase</fullName>
        <ecNumber evidence="2">2.7.10.2</ecNumber>
    </recommendedName>
</protein>
<dbReference type="PANTHER" id="PTHR32309:SF13">
    <property type="entry name" value="FERRIC ENTEROBACTIN TRANSPORT PROTEIN FEPE"/>
    <property type="match status" value="1"/>
</dbReference>
<comment type="catalytic activity">
    <reaction evidence="8">
        <text>L-tyrosyl-[protein] + ATP = O-phospho-L-tyrosyl-[protein] + ADP + H(+)</text>
        <dbReference type="Rhea" id="RHEA:10596"/>
        <dbReference type="Rhea" id="RHEA-COMP:10136"/>
        <dbReference type="Rhea" id="RHEA-COMP:20101"/>
        <dbReference type="ChEBI" id="CHEBI:15378"/>
        <dbReference type="ChEBI" id="CHEBI:30616"/>
        <dbReference type="ChEBI" id="CHEBI:46858"/>
        <dbReference type="ChEBI" id="CHEBI:61978"/>
        <dbReference type="ChEBI" id="CHEBI:456216"/>
        <dbReference type="EC" id="2.7.10.2"/>
    </reaction>
</comment>
<reference evidence="13 14" key="2">
    <citation type="submission" date="2018-03" db="EMBL/GenBank/DDBJ databases">
        <title>The ancient ancestry and fast evolution of plastids.</title>
        <authorList>
            <person name="Moore K.R."/>
            <person name="Magnabosco C."/>
            <person name="Momper L."/>
            <person name="Gold D.A."/>
            <person name="Bosak T."/>
            <person name="Fournier G.P."/>
        </authorList>
    </citation>
    <scope>NUCLEOTIDE SEQUENCE [LARGE SCALE GENOMIC DNA]</scope>
    <source>
        <strain evidence="13 14">ULC007</strain>
    </source>
</reference>
<keyword evidence="6" id="KW-0067">ATP-binding</keyword>
<accession>A0A2T1D539</accession>
<keyword evidence="14" id="KW-1185">Reference proteome</keyword>
<feature type="compositionally biased region" description="Polar residues" evidence="10">
    <location>
        <begin position="714"/>
        <end position="723"/>
    </location>
</feature>
<feature type="domain" description="AAA" evidence="11">
    <location>
        <begin position="526"/>
        <end position="660"/>
    </location>
</feature>
<dbReference type="EMBL" id="PVWG01000057">
    <property type="protein sequence ID" value="PSB15600.1"/>
    <property type="molecule type" value="Genomic_DNA"/>
</dbReference>
<evidence type="ECO:0000259" key="12">
    <source>
        <dbReference type="Pfam" id="PF13807"/>
    </source>
</evidence>
<dbReference type="AlphaFoldDB" id="A0A2T1D539"/>
<evidence type="ECO:0000256" key="1">
    <source>
        <dbReference type="ARBA" id="ARBA00007316"/>
    </source>
</evidence>
<keyword evidence="7" id="KW-0829">Tyrosine-protein kinase</keyword>
<evidence type="ECO:0000256" key="6">
    <source>
        <dbReference type="ARBA" id="ARBA00022840"/>
    </source>
</evidence>
<dbReference type="InterPro" id="IPR027417">
    <property type="entry name" value="P-loop_NTPase"/>
</dbReference>
<name>A0A2T1D539_9CYAN</name>
<evidence type="ECO:0000256" key="7">
    <source>
        <dbReference type="ARBA" id="ARBA00023137"/>
    </source>
</evidence>
<sequence length="723" mass="77612">MAKAPFSLSPLPTLKRHSFVALSTFVSVAVGATALSFAILPRQYETSAKLIVGEKDVGISTLGQALTEINTQAPGKAADPVATQAELMQSQQVLESALSAFQQESKIPKEQLPDIVSLRQALKVDIVPGTNILQVSYTAPDPKIAAGLLNEITASMVAENSRQIRSQAATLRAFLERRLPQQEAKLRESEAAESQYRQTYGIVSFDTQAQSMVNSLAALEDEARKLSAQLQEDTTKVGLLQKVTGANNLPTAYASVRLGQNETLKELQKQLTNLDVAIVDTRSRLGDQHPDLLALLQKRDELRALYGQQISQATPGGTAASYGNAASNPLSQDLMSRYIASEVDRAALVNRLRVVQSELNPLRSRINQLPGYQRPLIELARQQQNAQDALKLMSGKLEEARIAEGQLLSNVRVVEQASVPVDPSSPKTLPILAISIVSGLIMAGGVVLLLELMVSTIRNPAEAEAVLGLAVLGVLPKLTPPTNNLVDLERFLDNSNQVEPYRKFLKVLESSSEQKPQVFVFSSATVGDGKSAVVLHLAAVAAMLSRRTLIIDADLRHPLQHRLLNLAASPGLAEVINDNLSFLEAVQATSVPNLSVLPCGQSLQRPSALIETAAMARLLEKAANHYDCVIVDTSPLSICADAETLSQAANGLVLVVQPNSSKRDLALQTISDLRKAGVSLLGLVMNETVLPDRNELSGHSSASGYVQSPLPLRSISSSTQRGG</sequence>